<gene>
    <name evidence="2" type="ORF">PoB_002351100</name>
</gene>
<name>A0AAV3ZM18_9GAST</name>
<accession>A0AAV3ZM18</accession>
<dbReference type="Proteomes" id="UP000735302">
    <property type="component" value="Unassembled WGS sequence"/>
</dbReference>
<proteinExistence type="predicted"/>
<protein>
    <submittedName>
        <fullName evidence="2">Uncharacterized protein</fullName>
    </submittedName>
</protein>
<organism evidence="2 3">
    <name type="scientific">Plakobranchus ocellatus</name>
    <dbReference type="NCBI Taxonomy" id="259542"/>
    <lineage>
        <taxon>Eukaryota</taxon>
        <taxon>Metazoa</taxon>
        <taxon>Spiralia</taxon>
        <taxon>Lophotrochozoa</taxon>
        <taxon>Mollusca</taxon>
        <taxon>Gastropoda</taxon>
        <taxon>Heterobranchia</taxon>
        <taxon>Euthyneura</taxon>
        <taxon>Panpulmonata</taxon>
        <taxon>Sacoglossa</taxon>
        <taxon>Placobranchoidea</taxon>
        <taxon>Plakobranchidae</taxon>
        <taxon>Plakobranchus</taxon>
    </lineage>
</organism>
<evidence type="ECO:0000256" key="1">
    <source>
        <dbReference type="SAM" id="MobiDB-lite"/>
    </source>
</evidence>
<evidence type="ECO:0000313" key="3">
    <source>
        <dbReference type="Proteomes" id="UP000735302"/>
    </source>
</evidence>
<dbReference type="EMBL" id="BLXT01002714">
    <property type="protein sequence ID" value="GFN97005.1"/>
    <property type="molecule type" value="Genomic_DNA"/>
</dbReference>
<comment type="caution">
    <text evidence="2">The sequence shown here is derived from an EMBL/GenBank/DDBJ whole genome shotgun (WGS) entry which is preliminary data.</text>
</comment>
<sequence>MQDIGARLKKQTYVYHRFGPQGCCTLRPSSIFSTMLKNVYMSHTGLIMILIDDVRIHLAGKERTLSAAAFRLWTTLCRTASIRLRQYPPPGTSKSSAPVRNRQYPPPGISKASAPVRLRQYPPPGIPKASAPVRHRQYPQGYQKPMLQSAFANTPHQGYQKPMLQSVIAKIPH</sequence>
<keyword evidence="3" id="KW-1185">Reference proteome</keyword>
<feature type="region of interest" description="Disordered" evidence="1">
    <location>
        <begin position="85"/>
        <end position="117"/>
    </location>
</feature>
<reference evidence="2 3" key="1">
    <citation type="journal article" date="2021" name="Elife">
        <title>Chloroplast acquisition without the gene transfer in kleptoplastic sea slugs, Plakobranchus ocellatus.</title>
        <authorList>
            <person name="Maeda T."/>
            <person name="Takahashi S."/>
            <person name="Yoshida T."/>
            <person name="Shimamura S."/>
            <person name="Takaki Y."/>
            <person name="Nagai Y."/>
            <person name="Toyoda A."/>
            <person name="Suzuki Y."/>
            <person name="Arimoto A."/>
            <person name="Ishii H."/>
            <person name="Satoh N."/>
            <person name="Nishiyama T."/>
            <person name="Hasebe M."/>
            <person name="Maruyama T."/>
            <person name="Minagawa J."/>
            <person name="Obokata J."/>
            <person name="Shigenobu S."/>
        </authorList>
    </citation>
    <scope>NUCLEOTIDE SEQUENCE [LARGE SCALE GENOMIC DNA]</scope>
</reference>
<dbReference type="AlphaFoldDB" id="A0AAV3ZM18"/>
<evidence type="ECO:0000313" key="2">
    <source>
        <dbReference type="EMBL" id="GFN97005.1"/>
    </source>
</evidence>